<feature type="compositionally biased region" description="Gly residues" evidence="1">
    <location>
        <begin position="129"/>
        <end position="139"/>
    </location>
</feature>
<feature type="compositionally biased region" description="Basic and acidic residues" evidence="1">
    <location>
        <begin position="208"/>
        <end position="221"/>
    </location>
</feature>
<feature type="compositionally biased region" description="Polar residues" evidence="1">
    <location>
        <begin position="106"/>
        <end position="116"/>
    </location>
</feature>
<feature type="compositionally biased region" description="Low complexity" evidence="1">
    <location>
        <begin position="49"/>
        <end position="73"/>
    </location>
</feature>
<comment type="caution">
    <text evidence="2">The sequence shown here is derived from an EMBL/GenBank/DDBJ whole genome shotgun (WGS) entry which is preliminary data.</text>
</comment>
<keyword evidence="3" id="KW-1185">Reference proteome</keyword>
<sequence>MASKPAPSAGMKVTRGGEAPITQESAGLVPESSLAAESTRAGGGFASNPGQHGQSDPQSQPQSQQQPHQQSAEQHQHQSKPARQQGYVIGTGQSLKSHGGGGGTDANKTTSLNLENRQAERGGHAQSHGLGGVEGGQGGDAPSYAHGSHYDREMGGGGVGRPHGKNLHEGGFEGSGTAEGALPEPGSMDDPGRLAERAMMGGMRSHGGPRETGIRDERRYEALGNDEPA</sequence>
<evidence type="ECO:0000313" key="2">
    <source>
        <dbReference type="EMBL" id="GAB1316235.1"/>
    </source>
</evidence>
<proteinExistence type="predicted"/>
<dbReference type="GeneID" id="98177188"/>
<feature type="region of interest" description="Disordered" evidence="1">
    <location>
        <begin position="1"/>
        <end position="229"/>
    </location>
</feature>
<reference evidence="2 3" key="1">
    <citation type="submission" date="2024-09" db="EMBL/GenBank/DDBJ databases">
        <title>Itraconazole resistance in Madurella fahalii resulting from another homologue of gene encoding cytochrome P450 14-alpha sterol demethylase (CYP51).</title>
        <authorList>
            <person name="Yoshioka I."/>
            <person name="Fahal A.H."/>
            <person name="Kaneko S."/>
            <person name="Yaguchi T."/>
        </authorList>
    </citation>
    <scope>NUCLEOTIDE SEQUENCE [LARGE SCALE GENOMIC DNA]</scope>
    <source>
        <strain evidence="2 3">IFM 68171</strain>
    </source>
</reference>
<name>A0ABQ0GEN5_9PEZI</name>
<organism evidence="2 3">
    <name type="scientific">Madurella fahalii</name>
    <dbReference type="NCBI Taxonomy" id="1157608"/>
    <lineage>
        <taxon>Eukaryota</taxon>
        <taxon>Fungi</taxon>
        <taxon>Dikarya</taxon>
        <taxon>Ascomycota</taxon>
        <taxon>Pezizomycotina</taxon>
        <taxon>Sordariomycetes</taxon>
        <taxon>Sordariomycetidae</taxon>
        <taxon>Sordariales</taxon>
        <taxon>Sordariales incertae sedis</taxon>
        <taxon>Madurella</taxon>
    </lineage>
</organism>
<gene>
    <name evidence="2" type="ORF">MFIFM68171_06445</name>
</gene>
<dbReference type="EMBL" id="BAAFSV010000003">
    <property type="protein sequence ID" value="GAB1316235.1"/>
    <property type="molecule type" value="Genomic_DNA"/>
</dbReference>
<accession>A0ABQ0GEN5</accession>
<protein>
    <submittedName>
        <fullName evidence="2">Uncharacterized protein</fullName>
    </submittedName>
</protein>
<evidence type="ECO:0000313" key="3">
    <source>
        <dbReference type="Proteomes" id="UP001628179"/>
    </source>
</evidence>
<dbReference type="Proteomes" id="UP001628179">
    <property type="component" value="Unassembled WGS sequence"/>
</dbReference>
<evidence type="ECO:0000256" key="1">
    <source>
        <dbReference type="SAM" id="MobiDB-lite"/>
    </source>
</evidence>
<dbReference type="RefSeq" id="XP_070917966.1">
    <property type="nucleotide sequence ID" value="XM_071061865.1"/>
</dbReference>